<comment type="subcellular location">
    <subcellularLocation>
        <location evidence="1">Membrane</location>
        <topology evidence="1">Multi-pass membrane protein</topology>
    </subcellularLocation>
</comment>
<dbReference type="EMBL" id="BCWF01000006">
    <property type="protein sequence ID" value="GAT20320.1"/>
    <property type="molecule type" value="Genomic_DNA"/>
</dbReference>
<keyword evidence="4 8" id="KW-1133">Transmembrane helix</keyword>
<evidence type="ECO:0000256" key="6">
    <source>
        <dbReference type="PIRNR" id="PIRNR015840"/>
    </source>
</evidence>
<reference evidence="10" key="2">
    <citation type="submission" date="2016-02" db="EMBL/GenBank/DDBJ databases">
        <title>Genome sequencing of Aspergillus luchuensis NBRC 4314.</title>
        <authorList>
            <person name="Yamada O."/>
        </authorList>
    </citation>
    <scope>NUCLEOTIDE SEQUENCE [LARGE SCALE GENOMIC DNA]</scope>
    <source>
        <strain evidence="10">RIB 2604</strain>
    </source>
</reference>
<dbReference type="Proteomes" id="UP000075230">
    <property type="component" value="Unassembled WGS sequence"/>
</dbReference>
<dbReference type="PANTHER" id="PTHR10926">
    <property type="entry name" value="CELL CYCLE CONTROL PROTEIN 50"/>
    <property type="match status" value="1"/>
</dbReference>
<dbReference type="GO" id="GO:0005886">
    <property type="term" value="C:plasma membrane"/>
    <property type="evidence" value="ECO:0007669"/>
    <property type="project" value="TreeGrafter"/>
</dbReference>
<evidence type="ECO:0000256" key="4">
    <source>
        <dbReference type="ARBA" id="ARBA00022989"/>
    </source>
</evidence>
<feature type="transmembrane region" description="Helical" evidence="8">
    <location>
        <begin position="342"/>
        <end position="367"/>
    </location>
</feature>
<keyword evidence="3 8" id="KW-0812">Transmembrane</keyword>
<evidence type="ECO:0000313" key="10">
    <source>
        <dbReference type="Proteomes" id="UP000075230"/>
    </source>
</evidence>
<accession>A0A146F2D2</accession>
<dbReference type="GO" id="GO:0045332">
    <property type="term" value="P:phospholipid translocation"/>
    <property type="evidence" value="ECO:0007669"/>
    <property type="project" value="UniProtKB-UniRule"/>
</dbReference>
<dbReference type="AlphaFoldDB" id="A0A146F2D2"/>
<dbReference type="Pfam" id="PF03381">
    <property type="entry name" value="CDC50"/>
    <property type="match status" value="1"/>
</dbReference>
<name>A0A146F2D2_ASPKA</name>
<gene>
    <name evidence="9" type="ORF">RIB2604_00609130</name>
</gene>
<protein>
    <submittedName>
        <fullName evidence="9">LEM3/CDC50 family protein</fullName>
    </submittedName>
</protein>
<evidence type="ECO:0000256" key="2">
    <source>
        <dbReference type="ARBA" id="ARBA00009457"/>
    </source>
</evidence>
<dbReference type="GO" id="GO:0005794">
    <property type="term" value="C:Golgi apparatus"/>
    <property type="evidence" value="ECO:0007669"/>
    <property type="project" value="TreeGrafter"/>
</dbReference>
<evidence type="ECO:0000256" key="5">
    <source>
        <dbReference type="ARBA" id="ARBA00023136"/>
    </source>
</evidence>
<evidence type="ECO:0000313" key="9">
    <source>
        <dbReference type="EMBL" id="GAT20320.1"/>
    </source>
</evidence>
<feature type="compositionally biased region" description="Basic and acidic residues" evidence="7">
    <location>
        <begin position="1"/>
        <end position="25"/>
    </location>
</feature>
<sequence>MSHPEATRAESLDEQEHRGGADDKKSKNRRPANTAFRQQRLKAWQPILTPKSVLPLFFVIGVIFAPIGGLLLWASSQVQEIVIDYSECAEKAPTSYAASISDQVKSSFKSSGDSSIPTWQRFNESGTTVCRLMFEIPDTLEPPVLLYYRLTNFYQNHRRYVKSMDTDQLKGKAVDNNTINGGSCDPLKLDPSTGKAYYPCGLIANSQFNDTIRSPKLINNGVTAETYNMTNKGIAWDSDKQLIKKTQYNKWQVVPPPNWHDRYPNGYVDGIPNLHEDEEFMVWMRTAALPAFSKLSRRNDTTAMTAGIYQLDIEDRFPVTEYGGTKSILISTRTVMGGQNPFMGIAYVVVGGLCIVLGALFTIAHLVRPR</sequence>
<proteinExistence type="inferred from homology"/>
<evidence type="ECO:0000256" key="3">
    <source>
        <dbReference type="ARBA" id="ARBA00022692"/>
    </source>
</evidence>
<dbReference type="InterPro" id="IPR005045">
    <property type="entry name" value="CDC50/LEM3_fam"/>
</dbReference>
<evidence type="ECO:0000256" key="8">
    <source>
        <dbReference type="SAM" id="Phobius"/>
    </source>
</evidence>
<comment type="similarity">
    <text evidence="2 6">Belongs to the CDC50/LEM3 family.</text>
</comment>
<reference evidence="9 10" key="1">
    <citation type="journal article" date="2016" name="DNA Res.">
        <title>Genome sequence of Aspergillus luchuensis NBRC 4314.</title>
        <authorList>
            <person name="Yamada O."/>
            <person name="Machida M."/>
            <person name="Hosoyama A."/>
            <person name="Goto M."/>
            <person name="Takahashi T."/>
            <person name="Futagami T."/>
            <person name="Yamagata Y."/>
            <person name="Takeuchi M."/>
            <person name="Kobayashi T."/>
            <person name="Koike H."/>
            <person name="Abe K."/>
            <person name="Asai K."/>
            <person name="Arita M."/>
            <person name="Fujita N."/>
            <person name="Fukuda K."/>
            <person name="Higa K."/>
            <person name="Horikawa H."/>
            <person name="Ishikawa T."/>
            <person name="Jinno K."/>
            <person name="Kato Y."/>
            <person name="Kirimura K."/>
            <person name="Mizutani O."/>
            <person name="Nakasone K."/>
            <person name="Sano M."/>
            <person name="Shiraishi Y."/>
            <person name="Tsukahara M."/>
            <person name="Gomi K."/>
        </authorList>
    </citation>
    <scope>NUCLEOTIDE SEQUENCE [LARGE SCALE GENOMIC DNA]</scope>
    <source>
        <strain evidence="9 10">RIB 2604</strain>
    </source>
</reference>
<organism evidence="9 10">
    <name type="scientific">Aspergillus kawachii</name>
    <name type="common">White koji mold</name>
    <name type="synonym">Aspergillus awamori var. kawachi</name>
    <dbReference type="NCBI Taxonomy" id="1069201"/>
    <lineage>
        <taxon>Eukaryota</taxon>
        <taxon>Fungi</taxon>
        <taxon>Dikarya</taxon>
        <taxon>Ascomycota</taxon>
        <taxon>Pezizomycotina</taxon>
        <taxon>Eurotiomycetes</taxon>
        <taxon>Eurotiomycetidae</taxon>
        <taxon>Eurotiales</taxon>
        <taxon>Aspergillaceae</taxon>
        <taxon>Aspergillus</taxon>
        <taxon>Aspergillus subgen. Circumdati</taxon>
    </lineage>
</organism>
<feature type="transmembrane region" description="Helical" evidence="8">
    <location>
        <begin position="53"/>
        <end position="74"/>
    </location>
</feature>
<keyword evidence="5 6" id="KW-0472">Membrane</keyword>
<dbReference type="PANTHER" id="PTHR10926:SF0">
    <property type="entry name" value="CDC50, ISOFORM A"/>
    <property type="match status" value="1"/>
</dbReference>
<dbReference type="VEuPathDB" id="FungiDB:ASPFODRAFT_141254"/>
<dbReference type="PIRSF" id="PIRSF015840">
    <property type="entry name" value="DUF284_TM_euk"/>
    <property type="match status" value="1"/>
</dbReference>
<feature type="region of interest" description="Disordered" evidence="7">
    <location>
        <begin position="1"/>
        <end position="33"/>
    </location>
</feature>
<evidence type="ECO:0000256" key="7">
    <source>
        <dbReference type="SAM" id="MobiDB-lite"/>
    </source>
</evidence>
<evidence type="ECO:0000256" key="1">
    <source>
        <dbReference type="ARBA" id="ARBA00004141"/>
    </source>
</evidence>
<dbReference type="GO" id="GO:0005783">
    <property type="term" value="C:endoplasmic reticulum"/>
    <property type="evidence" value="ECO:0007669"/>
    <property type="project" value="TreeGrafter"/>
</dbReference>
<comment type="caution">
    <text evidence="9">The sequence shown here is derived from an EMBL/GenBank/DDBJ whole genome shotgun (WGS) entry which is preliminary data.</text>
</comment>